<dbReference type="SUPFAM" id="SSF50998">
    <property type="entry name" value="Quinoprotein alcohol dehydrogenase-like"/>
    <property type="match status" value="1"/>
</dbReference>
<dbReference type="Pfam" id="PF20703">
    <property type="entry name" value="nSTAND1"/>
    <property type="match status" value="1"/>
</dbReference>
<dbReference type="PROSITE" id="PS50082">
    <property type="entry name" value="WD_REPEATS_2"/>
    <property type="match status" value="1"/>
</dbReference>
<evidence type="ECO:0000256" key="1">
    <source>
        <dbReference type="ARBA" id="ARBA00022574"/>
    </source>
</evidence>
<evidence type="ECO:0000313" key="6">
    <source>
        <dbReference type="EMBL" id="TDH59789.1"/>
    </source>
</evidence>
<evidence type="ECO:0000259" key="5">
    <source>
        <dbReference type="Pfam" id="PF20703"/>
    </source>
</evidence>
<dbReference type="Gene3D" id="3.40.50.10140">
    <property type="entry name" value="Toll/interleukin-1 receptor homology (TIR) domain"/>
    <property type="match status" value="1"/>
</dbReference>
<dbReference type="InterPro" id="IPR049052">
    <property type="entry name" value="nSTAND1"/>
</dbReference>
<feature type="domain" description="Novel STAND NTPase 1" evidence="5">
    <location>
        <begin position="173"/>
        <end position="600"/>
    </location>
</feature>
<reference evidence="6 7" key="1">
    <citation type="journal article" date="2016" name="J. Microbiol.">
        <title>Dankookia rubra gen. nov., sp. nov., an alphaproteobacterium isolated from sediment of a shallow stream.</title>
        <authorList>
            <person name="Kim W.H."/>
            <person name="Kim D.H."/>
            <person name="Kang K."/>
            <person name="Ahn T.Y."/>
        </authorList>
    </citation>
    <scope>NUCLEOTIDE SEQUENCE [LARGE SCALE GENOMIC DNA]</scope>
    <source>
        <strain evidence="6 7">JCM30602</strain>
    </source>
</reference>
<evidence type="ECO:0000259" key="4">
    <source>
        <dbReference type="Pfam" id="PF13676"/>
    </source>
</evidence>
<dbReference type="EMBL" id="SMSJ01000053">
    <property type="protein sequence ID" value="TDH59789.1"/>
    <property type="molecule type" value="Genomic_DNA"/>
</dbReference>
<dbReference type="InterPro" id="IPR036322">
    <property type="entry name" value="WD40_repeat_dom_sf"/>
</dbReference>
<evidence type="ECO:0000256" key="2">
    <source>
        <dbReference type="ARBA" id="ARBA00022737"/>
    </source>
</evidence>
<dbReference type="InterPro" id="IPR051179">
    <property type="entry name" value="WD_repeat_multifunction"/>
</dbReference>
<gene>
    <name evidence="6" type="ORF">E2C06_25425</name>
</gene>
<dbReference type="PROSITE" id="PS50294">
    <property type="entry name" value="WD_REPEATS_REGION"/>
    <property type="match status" value="1"/>
</dbReference>
<sequence>MARIFVSHASKNNSQAIALAKWLFAKGWNDVFLDLDPKEGLIVGERWQVALRQATERCEVFLFLLSPEWIASDWCKFEYVLAKQLNKQIVCVVVSRDSLEMLPTEITAEWHVIQLASGAQNYSIPIRLPNSEETIDVLFDGEGLSRLEISLQRAGLTPTFFEWPPANDPNRPPFPGLRPLLSEDAGIFFGRDSSIIAGLDIIRGLRAVGGVRILVILGASGSGKSSFLRAGLIPRLARNESEYIVLPVVRPARNVLYGETGLASAFATAMGKAGLAISRIEARAALKGGAEGTLPLISTLTERHRFRLGDTAPNAPSLTIIVDQGEELFTAEAASEASEFLHLLDALNGLKSESIVVIIAMRSDSYDQFQSCREIEAVPQSMLNLPPMPGGAYVEIIRRPIERAAAAGRKIGIENSLVEALLVDVEKGGSKDSLPLLAFTLERLYREGGGDGDLTLDDYRALGGIKGSIEAAVDAALQRLLERGAVPQDRTAQLALLKRALIPWLAGIDPETGSPRRRIARMTEIPSEAQSIVTQLIEDRLLSKDVDLRTHEVTVEPTHEALLRQWGTLGEWLKQDLPALTAIEGIQRAARDWLANARDSEWLTHRGARLAFAQMIIQRDDLRGLLTPGDQEYLAHAQAKEDEAQNQKVRTLRRQRTIYATTAAALSMLCFGLWYLWNEAQNRSRDLAASLSVTYAQQAFAVGDMQKASIHAVQAVEFKSTEQTRSSLFTAASALSPYLASVHKIPDARPDRLIWQDTQSLLVLTIDGLVRRLKFPSSSEAHTKDEQIAFSIADKANEGRLVPRGFAALNDGRILMVLSNGTLFSTIHGRPFALARRPDAAITVGAGMHTISASANGARLALVTDDGVLLLRCEPENLNFSCSEEVLMLPGASATSLSSNGDRLVVGFQDGSIKLFEIGTSTRQSEETKVGGKIISLDWSIQQDCIAAGTSSGEVLVLKLNEDLSIRSRASRTVADPIADLQWAPDGQEFAFSCGNALCISRVVSDQNESYRLSRAQVLTGHMNEIISVSWSNNGESLATGSLDGTVRIWSRSADTVVRHTLWTETETPLIAAAFDIKSGALAAGGADGYLYVWNSLGQLMTRNKIALSIAALAWSSDGRLAVANGDSGYSVFITNMLQAKAGALSNLSYSKVIWIDEARLAAISKNPAAAFIIESSGGQSTPLEVRRPNRTPWGITLHPSLPKLFVSFSDGAILSWNSKTVAYETEVVPEQVSDGSLQGRFRGARSVEVSPDGAYLAATRYDGKIILHSIVPGRHDIYLQVGRSHTNVVAFSPNGQWLAALDEAGTIYVWKLTLDGASLHFSGPGVPQHFSRSSQRKPTALIWISNTRLALPTSDGTVEIQSIENELWLDRVRHLFAFPQ</sequence>
<keyword evidence="2" id="KW-0677">Repeat</keyword>
<evidence type="ECO:0000313" key="7">
    <source>
        <dbReference type="Proteomes" id="UP000295096"/>
    </source>
</evidence>
<proteinExistence type="predicted"/>
<dbReference type="PANTHER" id="PTHR19857:SF8">
    <property type="entry name" value="ANGIO-ASSOCIATED MIGRATORY CELL PROTEIN"/>
    <property type="match status" value="1"/>
</dbReference>
<dbReference type="InterPro" id="IPR001680">
    <property type="entry name" value="WD40_rpt"/>
</dbReference>
<dbReference type="PANTHER" id="PTHR19857">
    <property type="entry name" value="MITOCHONDRIAL DIVISION PROTEIN 1-RELATED"/>
    <property type="match status" value="1"/>
</dbReference>
<dbReference type="InterPro" id="IPR035897">
    <property type="entry name" value="Toll_tir_struct_dom_sf"/>
</dbReference>
<dbReference type="RefSeq" id="WP_133291392.1">
    <property type="nucleotide sequence ID" value="NZ_SMSJ01000053.1"/>
</dbReference>
<dbReference type="Gene3D" id="2.130.10.10">
    <property type="entry name" value="YVTN repeat-like/Quinoprotein amine dehydrogenase"/>
    <property type="match status" value="3"/>
</dbReference>
<dbReference type="InterPro" id="IPR011047">
    <property type="entry name" value="Quinoprotein_ADH-like_sf"/>
</dbReference>
<dbReference type="SUPFAM" id="SSF52200">
    <property type="entry name" value="Toll/Interleukin receptor TIR domain"/>
    <property type="match status" value="1"/>
</dbReference>
<feature type="domain" description="TIR" evidence="4">
    <location>
        <begin position="4"/>
        <end position="116"/>
    </location>
</feature>
<protein>
    <submittedName>
        <fullName evidence="6">TIR domain-containing protein</fullName>
    </submittedName>
</protein>
<dbReference type="Proteomes" id="UP000295096">
    <property type="component" value="Unassembled WGS sequence"/>
</dbReference>
<accession>A0A4R5QB46</accession>
<comment type="caution">
    <text evidence="6">The sequence shown here is derived from an EMBL/GenBank/DDBJ whole genome shotgun (WGS) entry which is preliminary data.</text>
</comment>
<dbReference type="InterPro" id="IPR000157">
    <property type="entry name" value="TIR_dom"/>
</dbReference>
<dbReference type="SMART" id="SM00320">
    <property type="entry name" value="WD40"/>
    <property type="match status" value="7"/>
</dbReference>
<dbReference type="InterPro" id="IPR015943">
    <property type="entry name" value="WD40/YVTN_repeat-like_dom_sf"/>
</dbReference>
<organism evidence="6 7">
    <name type="scientific">Dankookia rubra</name>
    <dbReference type="NCBI Taxonomy" id="1442381"/>
    <lineage>
        <taxon>Bacteria</taxon>
        <taxon>Pseudomonadati</taxon>
        <taxon>Pseudomonadota</taxon>
        <taxon>Alphaproteobacteria</taxon>
        <taxon>Acetobacterales</taxon>
        <taxon>Roseomonadaceae</taxon>
        <taxon>Dankookia</taxon>
    </lineage>
</organism>
<dbReference type="SUPFAM" id="SSF50978">
    <property type="entry name" value="WD40 repeat-like"/>
    <property type="match status" value="1"/>
</dbReference>
<dbReference type="Pfam" id="PF00400">
    <property type="entry name" value="WD40"/>
    <property type="match status" value="2"/>
</dbReference>
<evidence type="ECO:0000256" key="3">
    <source>
        <dbReference type="PROSITE-ProRule" id="PRU00221"/>
    </source>
</evidence>
<dbReference type="Pfam" id="PF13676">
    <property type="entry name" value="TIR_2"/>
    <property type="match status" value="1"/>
</dbReference>
<feature type="repeat" description="WD" evidence="3">
    <location>
        <begin position="1019"/>
        <end position="1060"/>
    </location>
</feature>
<keyword evidence="1 3" id="KW-0853">WD repeat</keyword>
<name>A0A4R5QB46_9PROT</name>
<dbReference type="OrthoDB" id="235631at2"/>
<keyword evidence="7" id="KW-1185">Reference proteome</keyword>
<dbReference type="GO" id="GO:0007165">
    <property type="term" value="P:signal transduction"/>
    <property type="evidence" value="ECO:0007669"/>
    <property type="project" value="InterPro"/>
</dbReference>